<dbReference type="PANTHER" id="PTHR42813:SF3">
    <property type="entry name" value="GLUTATHIONE-INDEPENDENT FORMALDEHYDE DEHYDROGENASE"/>
    <property type="match status" value="1"/>
</dbReference>
<name>A0A4R2IXP7_9ACTN</name>
<evidence type="ECO:0000256" key="5">
    <source>
        <dbReference type="ARBA" id="ARBA00023002"/>
    </source>
</evidence>
<dbReference type="RefSeq" id="WP_132149420.1">
    <property type="nucleotide sequence ID" value="NZ_SLWR01000005.1"/>
</dbReference>
<dbReference type="Pfam" id="PF00107">
    <property type="entry name" value="ADH_zinc_N"/>
    <property type="match status" value="1"/>
</dbReference>
<organism evidence="10 11">
    <name type="scientific">Kribbella antiqua</name>
    <dbReference type="NCBI Taxonomy" id="2512217"/>
    <lineage>
        <taxon>Bacteria</taxon>
        <taxon>Bacillati</taxon>
        <taxon>Actinomycetota</taxon>
        <taxon>Actinomycetes</taxon>
        <taxon>Propionibacteriales</taxon>
        <taxon>Kribbellaceae</taxon>
        <taxon>Kribbella</taxon>
    </lineage>
</organism>
<comment type="similarity">
    <text evidence="2 7">Belongs to the zinc-containing alcohol dehydrogenase family.</text>
</comment>
<accession>A0A4R2IXP7</accession>
<reference evidence="10 11" key="1">
    <citation type="journal article" date="2015" name="Stand. Genomic Sci.">
        <title>Genomic Encyclopedia of Bacterial and Archaeal Type Strains, Phase III: the genomes of soil and plant-associated and newly described type strains.</title>
        <authorList>
            <person name="Whitman W.B."/>
            <person name="Woyke T."/>
            <person name="Klenk H.P."/>
            <person name="Zhou Y."/>
            <person name="Lilburn T.G."/>
            <person name="Beck B.J."/>
            <person name="De Vos P."/>
            <person name="Vandamme P."/>
            <person name="Eisen J.A."/>
            <person name="Garrity G."/>
            <person name="Hugenholtz P."/>
            <person name="Kyrpides N.C."/>
        </authorList>
    </citation>
    <scope>NUCLEOTIDE SEQUENCE [LARGE SCALE GENOMIC DNA]</scope>
    <source>
        <strain evidence="10 11">VKM Ac-2541</strain>
    </source>
</reference>
<evidence type="ECO:0000256" key="4">
    <source>
        <dbReference type="ARBA" id="ARBA00022833"/>
    </source>
</evidence>
<evidence type="ECO:0000259" key="8">
    <source>
        <dbReference type="Pfam" id="PF00107"/>
    </source>
</evidence>
<evidence type="ECO:0000256" key="3">
    <source>
        <dbReference type="ARBA" id="ARBA00022723"/>
    </source>
</evidence>
<evidence type="ECO:0000256" key="7">
    <source>
        <dbReference type="RuleBase" id="RU361277"/>
    </source>
</evidence>
<dbReference type="EMBL" id="SLWR01000005">
    <property type="protein sequence ID" value="TCO47715.1"/>
    <property type="molecule type" value="Genomic_DNA"/>
</dbReference>
<evidence type="ECO:0000313" key="10">
    <source>
        <dbReference type="EMBL" id="TCO47715.1"/>
    </source>
</evidence>
<dbReference type="Pfam" id="PF08240">
    <property type="entry name" value="ADH_N"/>
    <property type="match status" value="1"/>
</dbReference>
<keyword evidence="4 7" id="KW-0862">Zinc</keyword>
<evidence type="ECO:0000256" key="1">
    <source>
        <dbReference type="ARBA" id="ARBA00001947"/>
    </source>
</evidence>
<dbReference type="Proteomes" id="UP000295573">
    <property type="component" value="Unassembled WGS sequence"/>
</dbReference>
<keyword evidence="5" id="KW-0560">Oxidoreductase</keyword>
<dbReference type="SUPFAM" id="SSF51735">
    <property type="entry name" value="NAD(P)-binding Rossmann-fold domains"/>
    <property type="match status" value="1"/>
</dbReference>
<evidence type="ECO:0000259" key="9">
    <source>
        <dbReference type="Pfam" id="PF08240"/>
    </source>
</evidence>
<evidence type="ECO:0000256" key="2">
    <source>
        <dbReference type="ARBA" id="ARBA00008072"/>
    </source>
</evidence>
<evidence type="ECO:0000313" key="11">
    <source>
        <dbReference type="Proteomes" id="UP000295573"/>
    </source>
</evidence>
<dbReference type="SUPFAM" id="SSF50129">
    <property type="entry name" value="GroES-like"/>
    <property type="match status" value="1"/>
</dbReference>
<dbReference type="CDD" id="cd08282">
    <property type="entry name" value="PFDH_like"/>
    <property type="match status" value="1"/>
</dbReference>
<dbReference type="AlphaFoldDB" id="A0A4R2IXP7"/>
<keyword evidence="6" id="KW-0520">NAD</keyword>
<dbReference type="InterPro" id="IPR013154">
    <property type="entry name" value="ADH-like_N"/>
</dbReference>
<dbReference type="GO" id="GO:0016491">
    <property type="term" value="F:oxidoreductase activity"/>
    <property type="evidence" value="ECO:0007669"/>
    <property type="project" value="UniProtKB-KW"/>
</dbReference>
<dbReference type="InterPro" id="IPR011032">
    <property type="entry name" value="GroES-like_sf"/>
</dbReference>
<feature type="domain" description="Alcohol dehydrogenase-like N-terminal" evidence="9">
    <location>
        <begin position="43"/>
        <end position="162"/>
    </location>
</feature>
<dbReference type="InterPro" id="IPR002328">
    <property type="entry name" value="ADH_Zn_CS"/>
</dbReference>
<dbReference type="OrthoDB" id="241504at2"/>
<evidence type="ECO:0000256" key="6">
    <source>
        <dbReference type="ARBA" id="ARBA00023027"/>
    </source>
</evidence>
<keyword evidence="3 7" id="KW-0479">Metal-binding</keyword>
<dbReference type="GO" id="GO:0008270">
    <property type="term" value="F:zinc ion binding"/>
    <property type="evidence" value="ECO:0007669"/>
    <property type="project" value="InterPro"/>
</dbReference>
<dbReference type="PROSITE" id="PS00059">
    <property type="entry name" value="ADH_ZINC"/>
    <property type="match status" value="1"/>
</dbReference>
<dbReference type="PANTHER" id="PTHR42813">
    <property type="entry name" value="ZINC-TYPE ALCOHOL DEHYDROGENASE-LIKE"/>
    <property type="match status" value="1"/>
</dbReference>
<dbReference type="InterPro" id="IPR036291">
    <property type="entry name" value="NAD(P)-bd_dom_sf"/>
</dbReference>
<dbReference type="Gene3D" id="3.90.180.10">
    <property type="entry name" value="Medium-chain alcohol dehydrogenases, catalytic domain"/>
    <property type="match status" value="1"/>
</dbReference>
<proteinExistence type="inferred from homology"/>
<dbReference type="Gene3D" id="3.40.50.720">
    <property type="entry name" value="NAD(P)-binding Rossmann-like Domain"/>
    <property type="match status" value="1"/>
</dbReference>
<gene>
    <name evidence="10" type="ORF">EV646_105271</name>
</gene>
<sequence length="404" mass="42313">MPGNRAVIYKGPGDVAVETIDYPTLELKDGPGVNPANVGRQTPHGAILKVVASNICGSDQHMVRGRTTAPPGLALGHEITGEVAEVGRDVEFIKVGDLVSVPFNIACGRCINCKEGKTGVCLNVNPDRPGSAYGYVDMGGWVGGQAEYTLVPYADWNLLKFPDRDQALEKIRDLAMLADIFPTGFHGAVTAGVGPGSTVYIAGAGPVGLAAATSALLLGAAVVIVADLQKERLDQARSFGCETIDVSEGEPRDQIEQILGVPEVDAAVDAVGFEAHGHGTDARSERPATVLNTVMDVTRAGGAVGIPGLYVTGDPGASDEAAKTGSLSLRLGLGWAKSLAFTTGQCPVMRYNRQLMQAILHDRTQIAKNVNATVIPLDEAPQGYAEFDHGAARKYVLDPHGLIK</sequence>
<comment type="cofactor">
    <cofactor evidence="1 7">
        <name>Zn(2+)</name>
        <dbReference type="ChEBI" id="CHEBI:29105"/>
    </cofactor>
</comment>
<dbReference type="InterPro" id="IPR014184">
    <property type="entry name" value="HCHO_DH_non_GSH"/>
</dbReference>
<feature type="domain" description="Alcohol dehydrogenase-like C-terminal" evidence="8">
    <location>
        <begin position="206"/>
        <end position="272"/>
    </location>
</feature>
<comment type="caution">
    <text evidence="10">The sequence shown here is derived from an EMBL/GenBank/DDBJ whole genome shotgun (WGS) entry which is preliminary data.</text>
</comment>
<dbReference type="InterPro" id="IPR013149">
    <property type="entry name" value="ADH-like_C"/>
</dbReference>
<keyword evidence="11" id="KW-1185">Reference proteome</keyword>
<protein>
    <submittedName>
        <fullName evidence="10">Glutathione-independent formaldehyde dehydrogenase</fullName>
    </submittedName>
</protein>
<dbReference type="NCBIfam" id="TIGR02819">
    <property type="entry name" value="fdhA_non_GSH"/>
    <property type="match status" value="1"/>
</dbReference>